<dbReference type="Proteomes" id="UP001596447">
    <property type="component" value="Unassembled WGS sequence"/>
</dbReference>
<accession>A0ABD5Z933</accession>
<gene>
    <name evidence="2" type="ORF">ACFQJ9_20000</name>
</gene>
<dbReference type="AlphaFoldDB" id="A0ABD5Z933"/>
<proteinExistence type="predicted"/>
<feature type="transmembrane region" description="Helical" evidence="1">
    <location>
        <begin position="20"/>
        <end position="42"/>
    </location>
</feature>
<dbReference type="EMBL" id="JBHTAR010000011">
    <property type="protein sequence ID" value="MFC7201664.1"/>
    <property type="molecule type" value="Genomic_DNA"/>
</dbReference>
<evidence type="ECO:0000313" key="2">
    <source>
        <dbReference type="EMBL" id="MFC7201664.1"/>
    </source>
</evidence>
<feature type="transmembrane region" description="Helical" evidence="1">
    <location>
        <begin position="103"/>
        <end position="121"/>
    </location>
</feature>
<comment type="caution">
    <text evidence="2">The sequence shown here is derived from an EMBL/GenBank/DDBJ whole genome shotgun (WGS) entry which is preliminary data.</text>
</comment>
<keyword evidence="1" id="KW-0472">Membrane</keyword>
<keyword evidence="1" id="KW-0812">Transmembrane</keyword>
<keyword evidence="3" id="KW-1185">Reference proteome</keyword>
<evidence type="ECO:0000256" key="1">
    <source>
        <dbReference type="SAM" id="Phobius"/>
    </source>
</evidence>
<name>A0ABD5Z933_9EURY</name>
<dbReference type="RefSeq" id="WP_279528402.1">
    <property type="nucleotide sequence ID" value="NZ_CP122312.1"/>
</dbReference>
<reference evidence="2 3" key="1">
    <citation type="journal article" date="2019" name="Int. J. Syst. Evol. Microbiol.">
        <title>The Global Catalogue of Microorganisms (GCM) 10K type strain sequencing project: providing services to taxonomists for standard genome sequencing and annotation.</title>
        <authorList>
            <consortium name="The Broad Institute Genomics Platform"/>
            <consortium name="The Broad Institute Genome Sequencing Center for Infectious Disease"/>
            <person name="Wu L."/>
            <person name="Ma J."/>
        </authorList>
    </citation>
    <scope>NUCLEOTIDE SEQUENCE [LARGE SCALE GENOMIC DNA]</scope>
    <source>
        <strain evidence="2 3">XZGYJ-43</strain>
    </source>
</reference>
<protein>
    <submittedName>
        <fullName evidence="2">Uncharacterized protein</fullName>
    </submittedName>
</protein>
<sequence length="122" mass="12798">MSDYRPGHCNIGPQERRKRALVAAGAFLAAALYTAACAVGLLPEALLVAVFLPLGVGFEWGLQAYDAFCVRLAVLGRYSVDGETGTVEDPENRHADQLEATKITAAAIVLAALVTAGILLTV</sequence>
<evidence type="ECO:0000313" key="3">
    <source>
        <dbReference type="Proteomes" id="UP001596447"/>
    </source>
</evidence>
<organism evidence="2 3">
    <name type="scientific">Halospeciosus flavus</name>
    <dbReference type="NCBI Taxonomy" id="3032283"/>
    <lineage>
        <taxon>Archaea</taxon>
        <taxon>Methanobacteriati</taxon>
        <taxon>Methanobacteriota</taxon>
        <taxon>Stenosarchaea group</taxon>
        <taxon>Halobacteria</taxon>
        <taxon>Halobacteriales</taxon>
        <taxon>Halobacteriaceae</taxon>
        <taxon>Halospeciosus</taxon>
    </lineage>
</organism>
<keyword evidence="1" id="KW-1133">Transmembrane helix</keyword>